<evidence type="ECO:0000313" key="2">
    <source>
        <dbReference type="EMBL" id="KAF6084396.1"/>
    </source>
</evidence>
<evidence type="ECO:0000313" key="3">
    <source>
        <dbReference type="Proteomes" id="UP000664940"/>
    </source>
</evidence>
<organism evidence="2 3">
    <name type="scientific">Phyllostomus discolor</name>
    <name type="common">pale spear-nosed bat</name>
    <dbReference type="NCBI Taxonomy" id="89673"/>
    <lineage>
        <taxon>Eukaryota</taxon>
        <taxon>Metazoa</taxon>
        <taxon>Chordata</taxon>
        <taxon>Craniata</taxon>
        <taxon>Vertebrata</taxon>
        <taxon>Euteleostomi</taxon>
        <taxon>Mammalia</taxon>
        <taxon>Eutheria</taxon>
        <taxon>Laurasiatheria</taxon>
        <taxon>Chiroptera</taxon>
        <taxon>Yangochiroptera</taxon>
        <taxon>Phyllostomidae</taxon>
        <taxon>Phyllostominae</taxon>
        <taxon>Phyllostomus</taxon>
    </lineage>
</organism>
<comment type="caution">
    <text evidence="2">The sequence shown here is derived from an EMBL/GenBank/DDBJ whole genome shotgun (WGS) entry which is preliminary data.</text>
</comment>
<accession>A0A834DKH7</accession>
<sequence>MFSEFHTLTLMSMNHSLEEEDVMFTLKQYMGRRKRKSPFPATHEADKRLLLVPQPKSLKEKKKGREESVSVSGPPPRSWPWLSPGGEGNWESRVSLGDPQQERTRPAFSGHSLGRWRFFTASPCTCWNQQISEIPRHLAAGQPRVYGDGEKITVPLREGGAGTQTTGSEEAGVCAPVSSPRVACVGQMIRRVTREPWHFSTDSRVCGCRGSGIPAAQRCLADAG</sequence>
<evidence type="ECO:0000256" key="1">
    <source>
        <dbReference type="SAM" id="MobiDB-lite"/>
    </source>
</evidence>
<gene>
    <name evidence="2" type="ORF">HJG60_008658</name>
</gene>
<dbReference type="Proteomes" id="UP000664940">
    <property type="component" value="Unassembled WGS sequence"/>
</dbReference>
<feature type="region of interest" description="Disordered" evidence="1">
    <location>
        <begin position="35"/>
        <end position="107"/>
    </location>
</feature>
<dbReference type="AlphaFoldDB" id="A0A834DKH7"/>
<reference evidence="2 3" key="1">
    <citation type="journal article" date="2020" name="Nature">
        <title>Six reference-quality genomes reveal evolution of bat adaptations.</title>
        <authorList>
            <person name="Jebb D."/>
            <person name="Huang Z."/>
            <person name="Pippel M."/>
            <person name="Hughes G.M."/>
            <person name="Lavrichenko K."/>
            <person name="Devanna P."/>
            <person name="Winkler S."/>
            <person name="Jermiin L.S."/>
            <person name="Skirmuntt E.C."/>
            <person name="Katzourakis A."/>
            <person name="Burkitt-Gray L."/>
            <person name="Ray D.A."/>
            <person name="Sullivan K.A.M."/>
            <person name="Roscito J.G."/>
            <person name="Kirilenko B.M."/>
            <person name="Davalos L.M."/>
            <person name="Corthals A.P."/>
            <person name="Power M.L."/>
            <person name="Jones G."/>
            <person name="Ransome R.D."/>
            <person name="Dechmann D.K.N."/>
            <person name="Locatelli A.G."/>
            <person name="Puechmaille S.J."/>
            <person name="Fedrigo O."/>
            <person name="Jarvis E.D."/>
            <person name="Hiller M."/>
            <person name="Vernes S.C."/>
            <person name="Myers E.W."/>
            <person name="Teeling E.C."/>
        </authorList>
    </citation>
    <scope>NUCLEOTIDE SEQUENCE [LARGE SCALE GENOMIC DNA]</scope>
    <source>
        <strain evidence="2">Bat1K_MPI-CBG_1</strain>
    </source>
</reference>
<dbReference type="EMBL" id="JABVXQ010000012">
    <property type="protein sequence ID" value="KAF6084396.1"/>
    <property type="molecule type" value="Genomic_DNA"/>
</dbReference>
<name>A0A834DKH7_9CHIR</name>
<proteinExistence type="predicted"/>
<protein>
    <submittedName>
        <fullName evidence="2">Uncharacterized protein</fullName>
    </submittedName>
</protein>